<gene>
    <name evidence="3" type="ORF">AARE701A_LOCUS1111</name>
</gene>
<dbReference type="AlphaFoldDB" id="A0A8S1ZLF7"/>
<dbReference type="PANTHER" id="PTHR45778:SF16">
    <property type="entry name" value="INACTIVE PURPLE ACID PHOSPHATASE 1-RELATED"/>
    <property type="match status" value="1"/>
</dbReference>
<keyword evidence="4" id="KW-1185">Reference proteome</keyword>
<keyword evidence="1" id="KW-0732">Signal</keyword>
<dbReference type="Pfam" id="PF14008">
    <property type="entry name" value="Metallophos_C"/>
    <property type="match status" value="1"/>
</dbReference>
<evidence type="ECO:0000313" key="3">
    <source>
        <dbReference type="EMBL" id="CAE5957400.1"/>
    </source>
</evidence>
<sequence>MHHWIIYALLCRSTAHAVTPEGQCSSSESYSSPPLIPHSTTAPTVGKLVPLGPLRLLCLRLPQALAITQEKCKTNGYWMVKDEYKKSSDGRVHDSFTISRNYRDLLACAVDSCSARLETMKYDIAQIDFSCMQPNWNLFSDKDFGFIILTTVDHSNLKFEYKRSSDGVIHDAFEIARDLQRPTGDLCLLR</sequence>
<evidence type="ECO:0000256" key="1">
    <source>
        <dbReference type="SAM" id="SignalP"/>
    </source>
</evidence>
<dbReference type="Proteomes" id="UP000682877">
    <property type="component" value="Chromosome 1"/>
</dbReference>
<feature type="signal peptide" evidence="1">
    <location>
        <begin position="1"/>
        <end position="17"/>
    </location>
</feature>
<evidence type="ECO:0000313" key="4">
    <source>
        <dbReference type="Proteomes" id="UP000682877"/>
    </source>
</evidence>
<organism evidence="3 4">
    <name type="scientific">Arabidopsis arenosa</name>
    <name type="common">Sand rock-cress</name>
    <name type="synonym">Cardaminopsis arenosa</name>
    <dbReference type="NCBI Taxonomy" id="38785"/>
    <lineage>
        <taxon>Eukaryota</taxon>
        <taxon>Viridiplantae</taxon>
        <taxon>Streptophyta</taxon>
        <taxon>Embryophyta</taxon>
        <taxon>Tracheophyta</taxon>
        <taxon>Spermatophyta</taxon>
        <taxon>Magnoliopsida</taxon>
        <taxon>eudicotyledons</taxon>
        <taxon>Gunneridae</taxon>
        <taxon>Pentapetalae</taxon>
        <taxon>rosids</taxon>
        <taxon>malvids</taxon>
        <taxon>Brassicales</taxon>
        <taxon>Brassicaceae</taxon>
        <taxon>Camelineae</taxon>
        <taxon>Arabidopsis</taxon>
    </lineage>
</organism>
<dbReference type="EMBL" id="LR999451">
    <property type="protein sequence ID" value="CAE5957400.1"/>
    <property type="molecule type" value="Genomic_DNA"/>
</dbReference>
<feature type="chain" id="PRO_5035751145" description="Purple acid phosphatase C-terminal domain-containing protein" evidence="1">
    <location>
        <begin position="18"/>
        <end position="190"/>
    </location>
</feature>
<dbReference type="InterPro" id="IPR025733">
    <property type="entry name" value="PAPs_C"/>
</dbReference>
<name>A0A8S1ZLF7_ARAAE</name>
<proteinExistence type="predicted"/>
<accession>A0A8S1ZLF7</accession>
<feature type="domain" description="Purple acid phosphatase C-terminal" evidence="2">
    <location>
        <begin position="132"/>
        <end position="171"/>
    </location>
</feature>
<evidence type="ECO:0000259" key="2">
    <source>
        <dbReference type="Pfam" id="PF14008"/>
    </source>
</evidence>
<dbReference type="PANTHER" id="PTHR45778">
    <property type="entry name" value="PURPLE ACID PHOSPHATASE-RELATED"/>
    <property type="match status" value="1"/>
</dbReference>
<reference evidence="3" key="1">
    <citation type="submission" date="2021-01" db="EMBL/GenBank/DDBJ databases">
        <authorList>
            <person name="Bezrukov I."/>
        </authorList>
    </citation>
    <scope>NUCLEOTIDE SEQUENCE</scope>
</reference>
<protein>
    <recommendedName>
        <fullName evidence="2">Purple acid phosphatase C-terminal domain-containing protein</fullName>
    </recommendedName>
</protein>